<accession>A0A0J7JWM1</accession>
<feature type="region of interest" description="Disordered" evidence="1">
    <location>
        <begin position="1"/>
        <end position="88"/>
    </location>
</feature>
<evidence type="ECO:0000313" key="2">
    <source>
        <dbReference type="EMBL" id="KMQ82499.1"/>
    </source>
</evidence>
<protein>
    <submittedName>
        <fullName evidence="2">Uncharacterized protein</fullName>
    </submittedName>
</protein>
<dbReference type="Proteomes" id="UP000036403">
    <property type="component" value="Unassembled WGS sequence"/>
</dbReference>
<evidence type="ECO:0000313" key="3">
    <source>
        <dbReference type="Proteomes" id="UP000036403"/>
    </source>
</evidence>
<sequence>RGHTPADAAVASREPTTAANAGGKEEGIGKDTSTYGKGRGSRRNHPSQETARRRRMFIRQEGEEDKKMGHRNIASIRRWGSPDDPKDD</sequence>
<reference evidence="2 3" key="1">
    <citation type="submission" date="2015-04" db="EMBL/GenBank/DDBJ databases">
        <title>Lasius niger genome sequencing.</title>
        <authorList>
            <person name="Konorov E.A."/>
            <person name="Nikitin M.A."/>
            <person name="Kirill M.V."/>
            <person name="Chang P."/>
        </authorList>
    </citation>
    <scope>NUCLEOTIDE SEQUENCE [LARGE SCALE GENOMIC DNA]</scope>
    <source>
        <tissue evidence="2">Whole</tissue>
    </source>
</reference>
<organism evidence="2 3">
    <name type="scientific">Lasius niger</name>
    <name type="common">Black garden ant</name>
    <dbReference type="NCBI Taxonomy" id="67767"/>
    <lineage>
        <taxon>Eukaryota</taxon>
        <taxon>Metazoa</taxon>
        <taxon>Ecdysozoa</taxon>
        <taxon>Arthropoda</taxon>
        <taxon>Hexapoda</taxon>
        <taxon>Insecta</taxon>
        <taxon>Pterygota</taxon>
        <taxon>Neoptera</taxon>
        <taxon>Endopterygota</taxon>
        <taxon>Hymenoptera</taxon>
        <taxon>Apocrita</taxon>
        <taxon>Aculeata</taxon>
        <taxon>Formicoidea</taxon>
        <taxon>Formicidae</taxon>
        <taxon>Formicinae</taxon>
        <taxon>Lasius</taxon>
        <taxon>Lasius</taxon>
    </lineage>
</organism>
<gene>
    <name evidence="2" type="ORF">RF55_22729</name>
</gene>
<dbReference type="PaxDb" id="67767-A0A0J7JWM1"/>
<feature type="compositionally biased region" description="Basic and acidic residues" evidence="1">
    <location>
        <begin position="58"/>
        <end position="67"/>
    </location>
</feature>
<comment type="caution">
    <text evidence="2">The sequence shown here is derived from an EMBL/GenBank/DDBJ whole genome shotgun (WGS) entry which is preliminary data.</text>
</comment>
<evidence type="ECO:0000256" key="1">
    <source>
        <dbReference type="SAM" id="MobiDB-lite"/>
    </source>
</evidence>
<dbReference type="AlphaFoldDB" id="A0A0J7JWM1"/>
<proteinExistence type="predicted"/>
<name>A0A0J7JWM1_LASNI</name>
<dbReference type="EMBL" id="LBMM01024898">
    <property type="protein sequence ID" value="KMQ82499.1"/>
    <property type="molecule type" value="Genomic_DNA"/>
</dbReference>
<keyword evidence="3" id="KW-1185">Reference proteome</keyword>
<feature type="non-terminal residue" evidence="2">
    <location>
        <position position="1"/>
    </location>
</feature>